<dbReference type="InterPro" id="IPR041459">
    <property type="entry name" value="MPTase-PolyVal"/>
</dbReference>
<feature type="domain" description="N-terminal" evidence="2">
    <location>
        <begin position="5"/>
        <end position="127"/>
    </location>
</feature>
<name>A0A5Q2RB98_9ACTN</name>
<dbReference type="RefSeq" id="WP_153758204.1">
    <property type="nucleotide sequence ID" value="NZ_CP045851.1"/>
</dbReference>
<proteinExistence type="predicted"/>
<evidence type="ECO:0000313" key="5">
    <source>
        <dbReference type="Proteomes" id="UP000334019"/>
    </source>
</evidence>
<organism evidence="4 5">
    <name type="scientific">Actinomarinicola tropica</name>
    <dbReference type="NCBI Taxonomy" id="2789776"/>
    <lineage>
        <taxon>Bacteria</taxon>
        <taxon>Bacillati</taxon>
        <taxon>Actinomycetota</taxon>
        <taxon>Acidimicrobiia</taxon>
        <taxon>Acidimicrobiales</taxon>
        <taxon>Iamiaceae</taxon>
        <taxon>Actinomarinicola</taxon>
    </lineage>
</organism>
<dbReference type="KEGG" id="atq:GH723_02700"/>
<reference evidence="4 5" key="1">
    <citation type="submission" date="2019-11" db="EMBL/GenBank/DDBJ databases">
        <authorList>
            <person name="He Y."/>
        </authorList>
    </citation>
    <scope>NUCLEOTIDE SEQUENCE [LARGE SCALE GENOMIC DNA]</scope>
    <source>
        <strain evidence="4 5">SCSIO 58843</strain>
    </source>
</reference>
<dbReference type="PIRSF" id="PIRSF037112">
    <property type="entry name" value="Antirestriction_ArdC"/>
    <property type="match status" value="1"/>
</dbReference>
<dbReference type="EMBL" id="CP045851">
    <property type="protein sequence ID" value="QGG94098.1"/>
    <property type="molecule type" value="Genomic_DNA"/>
</dbReference>
<sequence>MHAEDLFAQITDQLIADIETGAAGQWRMPWHTLADAGTPTSVDGRPYRGANALWLAMVATARNWTSGTWATYRAWQRHGAQVRRGEKATQVILWKPVTPKPTDTNDDDTASDRTPRPQLLARAYAVFAAEQCDGAEEIIARRTHDLARRDTPERIADAEDYFAAIAATVIEGGNRACYQPATDTIHLPALEAFDTAAHYYGTRAHETVHWTGHHSRLARDLTGRFGTDSYAAEELVAELGAAMWCAQAGLSAVTRTDHAAYLAGWLRILRTDARALITVASRAQAAVDHLNTLAGHHTSDTNADDDEAAA</sequence>
<keyword evidence="5" id="KW-1185">Reference proteome</keyword>
<protein>
    <submittedName>
        <fullName evidence="4">DUF1738 domain-containing protein</fullName>
    </submittedName>
</protein>
<dbReference type="Pfam" id="PF18818">
    <property type="entry name" value="MPTase-PolyVal"/>
    <property type="match status" value="1"/>
</dbReference>
<feature type="domain" description="Polyvalent protein metallopeptidase" evidence="3">
    <location>
        <begin position="157"/>
        <end position="281"/>
    </location>
</feature>
<evidence type="ECO:0000256" key="1">
    <source>
        <dbReference type="SAM" id="MobiDB-lite"/>
    </source>
</evidence>
<dbReference type="GO" id="GO:0003697">
    <property type="term" value="F:single-stranded DNA binding"/>
    <property type="evidence" value="ECO:0007669"/>
    <property type="project" value="InterPro"/>
</dbReference>
<dbReference type="InterPro" id="IPR013610">
    <property type="entry name" value="ArdC_N"/>
</dbReference>
<dbReference type="InterPro" id="IPR017113">
    <property type="entry name" value="Antirestriction_ArdC"/>
</dbReference>
<evidence type="ECO:0000313" key="4">
    <source>
        <dbReference type="EMBL" id="QGG94098.1"/>
    </source>
</evidence>
<dbReference type="AlphaFoldDB" id="A0A5Q2RB98"/>
<evidence type="ECO:0000259" key="3">
    <source>
        <dbReference type="Pfam" id="PF18818"/>
    </source>
</evidence>
<dbReference type="Pfam" id="PF08401">
    <property type="entry name" value="ArdcN"/>
    <property type="match status" value="1"/>
</dbReference>
<feature type="region of interest" description="Disordered" evidence="1">
    <location>
        <begin position="95"/>
        <end position="114"/>
    </location>
</feature>
<accession>A0A5Q2RB98</accession>
<gene>
    <name evidence="4" type="ORF">GH723_02700</name>
</gene>
<dbReference type="Proteomes" id="UP000334019">
    <property type="component" value="Chromosome"/>
</dbReference>
<evidence type="ECO:0000259" key="2">
    <source>
        <dbReference type="Pfam" id="PF08401"/>
    </source>
</evidence>